<evidence type="ECO:0000313" key="2">
    <source>
        <dbReference type="Proteomes" id="UP000319722"/>
    </source>
</evidence>
<proteinExistence type="predicted"/>
<dbReference type="EMBL" id="VIVL01000010">
    <property type="protein sequence ID" value="TWD77092.1"/>
    <property type="molecule type" value="Genomic_DNA"/>
</dbReference>
<organism evidence="1 2">
    <name type="scientific">Variovorax beijingensis</name>
    <dbReference type="NCBI Taxonomy" id="2496117"/>
    <lineage>
        <taxon>Bacteria</taxon>
        <taxon>Pseudomonadati</taxon>
        <taxon>Pseudomonadota</taxon>
        <taxon>Betaproteobacteria</taxon>
        <taxon>Burkholderiales</taxon>
        <taxon>Comamonadaceae</taxon>
        <taxon>Variovorax</taxon>
    </lineage>
</organism>
<reference evidence="1 2" key="1">
    <citation type="submission" date="2019-06" db="EMBL/GenBank/DDBJ databases">
        <title>Sorghum-associated microbial communities from plants grown in Nebraska, USA.</title>
        <authorList>
            <person name="Schachtman D."/>
        </authorList>
    </citation>
    <scope>NUCLEOTIDE SEQUENCE [LARGE SCALE GENOMIC DNA]</scope>
    <source>
        <strain evidence="1 2">T529</strain>
    </source>
</reference>
<gene>
    <name evidence="1" type="ORF">FB547_11054</name>
</gene>
<name>A0A561BEC9_9BURK</name>
<evidence type="ECO:0000313" key="1">
    <source>
        <dbReference type="EMBL" id="TWD77092.1"/>
    </source>
</evidence>
<protein>
    <submittedName>
        <fullName evidence="1">Uncharacterized protein</fullName>
    </submittedName>
</protein>
<sequence length="80" mass="9170">MRPAFHPSPSASIRMKQICVNWRSSVVHDEDDEHCDDGLWVPETPAARREAQVICEVQNAIYGHGSHWIEEREALFLRSA</sequence>
<dbReference type="Proteomes" id="UP000319722">
    <property type="component" value="Unassembled WGS sequence"/>
</dbReference>
<accession>A0A561BEC9</accession>
<comment type="caution">
    <text evidence="1">The sequence shown here is derived from an EMBL/GenBank/DDBJ whole genome shotgun (WGS) entry which is preliminary data.</text>
</comment>
<dbReference type="AlphaFoldDB" id="A0A561BEC9"/>